<accession>A0ABU7LKT1</accession>
<evidence type="ECO:0000313" key="1">
    <source>
        <dbReference type="EMBL" id="MEE2061837.1"/>
    </source>
</evidence>
<sequence length="136" mass="15079">METVSPADLERAQQFAAEFEVTGSFTDPDSEEHALWKAGKLVPYYLTRLLDAGGHVGPSVDAACLAEEPAVDHWELGAEYPSWEQTVALAQLLDVRVRDLTHPDARPRHHEVRPRRRLPGLVILSFEPAAVEASTQ</sequence>
<keyword evidence="2" id="KW-1185">Reference proteome</keyword>
<comment type="caution">
    <text evidence="1">The sequence shown here is derived from an EMBL/GenBank/DDBJ whole genome shotgun (WGS) entry which is preliminary data.</text>
</comment>
<dbReference type="RefSeq" id="WP_330136975.1">
    <property type="nucleotide sequence ID" value="NZ_JAUTXY010000022.1"/>
</dbReference>
<protein>
    <submittedName>
        <fullName evidence="1">Uncharacterized protein</fullName>
    </submittedName>
</protein>
<organism evidence="1 2">
    <name type="scientific">Rhodococcus artemisiae</name>
    <dbReference type="NCBI Taxonomy" id="714159"/>
    <lineage>
        <taxon>Bacteria</taxon>
        <taxon>Bacillati</taxon>
        <taxon>Actinomycetota</taxon>
        <taxon>Actinomycetes</taxon>
        <taxon>Mycobacteriales</taxon>
        <taxon>Nocardiaceae</taxon>
        <taxon>Rhodococcus</taxon>
    </lineage>
</organism>
<dbReference type="Proteomes" id="UP001336020">
    <property type="component" value="Unassembled WGS sequence"/>
</dbReference>
<gene>
    <name evidence="1" type="ORF">Q7514_30360</name>
</gene>
<name>A0ABU7LKT1_9NOCA</name>
<dbReference type="EMBL" id="JAUTXY010000022">
    <property type="protein sequence ID" value="MEE2061837.1"/>
    <property type="molecule type" value="Genomic_DNA"/>
</dbReference>
<reference evidence="1 2" key="1">
    <citation type="submission" date="2023-07" db="EMBL/GenBank/DDBJ databases">
        <authorList>
            <person name="Girao M."/>
            <person name="Carvalho M.F."/>
        </authorList>
    </citation>
    <scope>NUCLEOTIDE SEQUENCE [LARGE SCALE GENOMIC DNA]</scope>
    <source>
        <strain evidence="1 2">YIM65754</strain>
    </source>
</reference>
<evidence type="ECO:0000313" key="2">
    <source>
        <dbReference type="Proteomes" id="UP001336020"/>
    </source>
</evidence>
<proteinExistence type="predicted"/>